<comment type="pathway">
    <text evidence="2">Carbohydrate degradation; glycolysis; pyruvate from D-glyceraldehyde 3-phosphate: step 3/5.</text>
</comment>
<feature type="non-terminal residue" evidence="11">
    <location>
        <position position="1"/>
    </location>
</feature>
<dbReference type="InterPro" id="IPR036646">
    <property type="entry name" value="PGAM_B_sf"/>
</dbReference>
<keyword evidence="6" id="KW-0324">Glycolysis</keyword>
<dbReference type="PANTHER" id="PTHR31637">
    <property type="entry name" value="2,3-BISPHOSPHOGLYCERATE-INDEPENDENT PHOSPHOGLYCERATE MUTASE"/>
    <property type="match status" value="1"/>
</dbReference>
<proteinExistence type="inferred from homology"/>
<dbReference type="EMBL" id="UINC01045062">
    <property type="protein sequence ID" value="SVB51356.1"/>
    <property type="molecule type" value="Genomic_DNA"/>
</dbReference>
<name>A0A382EKP1_9ZZZZ</name>
<evidence type="ECO:0000259" key="10">
    <source>
        <dbReference type="Pfam" id="PF06415"/>
    </source>
</evidence>
<feature type="domain" description="Metalloenzyme" evidence="9">
    <location>
        <begin position="58"/>
        <end position="252"/>
    </location>
</feature>
<dbReference type="GO" id="GO:0006007">
    <property type="term" value="P:glucose catabolic process"/>
    <property type="evidence" value="ECO:0007669"/>
    <property type="project" value="InterPro"/>
</dbReference>
<comment type="cofactor">
    <cofactor evidence="1">
        <name>Mn(2+)</name>
        <dbReference type="ChEBI" id="CHEBI:29035"/>
    </cofactor>
</comment>
<dbReference type="GO" id="GO:0006096">
    <property type="term" value="P:glycolytic process"/>
    <property type="evidence" value="ECO:0007669"/>
    <property type="project" value="UniProtKB-UniPathway"/>
</dbReference>
<dbReference type="Gene3D" id="3.40.720.10">
    <property type="entry name" value="Alkaline Phosphatase, subunit A"/>
    <property type="match status" value="1"/>
</dbReference>
<dbReference type="AlphaFoldDB" id="A0A382EKP1"/>
<dbReference type="SUPFAM" id="SSF53649">
    <property type="entry name" value="Alkaline phosphatase-like"/>
    <property type="match status" value="1"/>
</dbReference>
<dbReference type="InterPro" id="IPR005995">
    <property type="entry name" value="Pgm_bpd_ind"/>
</dbReference>
<evidence type="ECO:0000313" key="11">
    <source>
        <dbReference type="EMBL" id="SVB51356.1"/>
    </source>
</evidence>
<evidence type="ECO:0000259" key="9">
    <source>
        <dbReference type="Pfam" id="PF01676"/>
    </source>
</evidence>
<protein>
    <recommendedName>
        <fullName evidence="4">phosphoglycerate mutase (2,3-diphosphoglycerate-independent)</fullName>
        <ecNumber evidence="4">5.4.2.12</ecNumber>
    </recommendedName>
</protein>
<dbReference type="SUPFAM" id="SSF64158">
    <property type="entry name" value="2,3-Bisphosphoglycerate-independent phosphoglycerate mutase, substrate-binding domain"/>
    <property type="match status" value="1"/>
</dbReference>
<keyword evidence="5" id="KW-0479">Metal-binding</keyword>
<comment type="similarity">
    <text evidence="3">Belongs to the BPG-independent phosphoglycerate mutase family.</text>
</comment>
<dbReference type="Pfam" id="PF01676">
    <property type="entry name" value="Metalloenzyme"/>
    <property type="match status" value="1"/>
</dbReference>
<dbReference type="PANTHER" id="PTHR31637:SF0">
    <property type="entry name" value="2,3-BISPHOSPHOGLYCERATE-INDEPENDENT PHOSPHOGLYCERATE MUTASE"/>
    <property type="match status" value="1"/>
</dbReference>
<organism evidence="11">
    <name type="scientific">marine metagenome</name>
    <dbReference type="NCBI Taxonomy" id="408172"/>
    <lineage>
        <taxon>unclassified sequences</taxon>
        <taxon>metagenomes</taxon>
        <taxon>ecological metagenomes</taxon>
    </lineage>
</organism>
<reference evidence="11" key="1">
    <citation type="submission" date="2018-05" db="EMBL/GenBank/DDBJ databases">
        <authorList>
            <person name="Lanie J.A."/>
            <person name="Ng W.-L."/>
            <person name="Kazmierczak K.M."/>
            <person name="Andrzejewski T.M."/>
            <person name="Davidsen T.M."/>
            <person name="Wayne K.J."/>
            <person name="Tettelin H."/>
            <person name="Glass J.I."/>
            <person name="Rusch D."/>
            <person name="Podicherti R."/>
            <person name="Tsui H.-C.T."/>
            <person name="Winkler M.E."/>
        </authorList>
    </citation>
    <scope>NUCLEOTIDE SEQUENCE</scope>
</reference>
<dbReference type="InterPro" id="IPR017850">
    <property type="entry name" value="Alkaline_phosphatase_core_sf"/>
</dbReference>
<accession>A0A382EKP1</accession>
<dbReference type="Pfam" id="PF06415">
    <property type="entry name" value="iPGM_N"/>
    <property type="match status" value="1"/>
</dbReference>
<gene>
    <name evidence="11" type="ORF">METZ01_LOCUS204210</name>
</gene>
<dbReference type="GO" id="GO:0005829">
    <property type="term" value="C:cytosol"/>
    <property type="evidence" value="ECO:0007669"/>
    <property type="project" value="TreeGrafter"/>
</dbReference>
<sequence>CPIQNGDALLSMNFRADRMRQIVTAINDSKYSHFKTKPLDILFTSITKYKENFPFPVLFEPEKINNIFPEILAQNNYRQFRIAETEKYAHVTYFFNGGSEQPFPGETRKLIPSPKVATYDLQPEMSAHEVTDEVLFAIEGDQYEAIIMNFANPDMVGHTGNITAAISAIETIDACLEKIQHATKEKNAAIFLTADHGNLELMHDPHNGMAHTAHTTLPVPLILVGVNGNYSLAERGKLADIAPTILDYLKIEQPQEMTGNSLLISTND</sequence>
<evidence type="ECO:0000256" key="8">
    <source>
        <dbReference type="ARBA" id="ARBA00023235"/>
    </source>
</evidence>
<evidence type="ECO:0000256" key="4">
    <source>
        <dbReference type="ARBA" id="ARBA00012026"/>
    </source>
</evidence>
<evidence type="ECO:0000256" key="1">
    <source>
        <dbReference type="ARBA" id="ARBA00001936"/>
    </source>
</evidence>
<dbReference type="GO" id="GO:0004619">
    <property type="term" value="F:phosphoglycerate mutase activity"/>
    <property type="evidence" value="ECO:0007669"/>
    <property type="project" value="UniProtKB-EC"/>
</dbReference>
<evidence type="ECO:0000256" key="2">
    <source>
        <dbReference type="ARBA" id="ARBA00004798"/>
    </source>
</evidence>
<feature type="domain" description="BPG-independent PGAM N-terminal" evidence="10">
    <location>
        <begin position="3"/>
        <end position="51"/>
    </location>
</feature>
<evidence type="ECO:0000256" key="3">
    <source>
        <dbReference type="ARBA" id="ARBA00008819"/>
    </source>
</evidence>
<dbReference type="EC" id="5.4.2.12" evidence="4"/>
<dbReference type="GO" id="GO:0030145">
    <property type="term" value="F:manganese ion binding"/>
    <property type="evidence" value="ECO:0007669"/>
    <property type="project" value="InterPro"/>
</dbReference>
<evidence type="ECO:0000256" key="7">
    <source>
        <dbReference type="ARBA" id="ARBA00023211"/>
    </source>
</evidence>
<evidence type="ECO:0000256" key="6">
    <source>
        <dbReference type="ARBA" id="ARBA00023152"/>
    </source>
</evidence>
<dbReference type="NCBIfam" id="TIGR01307">
    <property type="entry name" value="pgm_bpd_ind"/>
    <property type="match status" value="1"/>
</dbReference>
<evidence type="ECO:0000256" key="5">
    <source>
        <dbReference type="ARBA" id="ARBA00022723"/>
    </source>
</evidence>
<dbReference type="Gene3D" id="3.40.1450.10">
    <property type="entry name" value="BPG-independent phosphoglycerate mutase, domain B"/>
    <property type="match status" value="1"/>
</dbReference>
<keyword evidence="8" id="KW-0413">Isomerase</keyword>
<dbReference type="InterPro" id="IPR006124">
    <property type="entry name" value="Metalloenzyme"/>
</dbReference>
<keyword evidence="7" id="KW-0464">Manganese</keyword>
<dbReference type="UniPathway" id="UPA00109">
    <property type="reaction ID" value="UER00186"/>
</dbReference>
<dbReference type="InterPro" id="IPR011258">
    <property type="entry name" value="BPG-indep_PGM_N"/>
</dbReference>